<evidence type="ECO:0000256" key="2">
    <source>
        <dbReference type="SAM" id="MobiDB-lite"/>
    </source>
</evidence>
<dbReference type="Gene3D" id="1.25.40.20">
    <property type="entry name" value="Ankyrin repeat-containing domain"/>
    <property type="match status" value="2"/>
</dbReference>
<feature type="repeat" description="ANK" evidence="1">
    <location>
        <begin position="909"/>
        <end position="941"/>
    </location>
</feature>
<evidence type="ECO:0000259" key="4">
    <source>
        <dbReference type="Pfam" id="PF26640"/>
    </source>
</evidence>
<evidence type="ECO:0000259" key="3">
    <source>
        <dbReference type="Pfam" id="PF06985"/>
    </source>
</evidence>
<feature type="domain" description="Heterokaryon incompatibility" evidence="3">
    <location>
        <begin position="22"/>
        <end position="121"/>
    </location>
</feature>
<name>A0A9W8YUB6_9PEZI</name>
<comment type="caution">
    <text evidence="5">The sequence shown here is derived from an EMBL/GenBank/DDBJ whole genome shotgun (WGS) entry which is preliminary data.</text>
</comment>
<dbReference type="SUPFAM" id="SSF48403">
    <property type="entry name" value="Ankyrin repeat"/>
    <property type="match status" value="2"/>
</dbReference>
<feature type="compositionally biased region" description="Low complexity" evidence="2">
    <location>
        <begin position="638"/>
        <end position="647"/>
    </location>
</feature>
<dbReference type="EMBL" id="JAPEVB010000002">
    <property type="protein sequence ID" value="KAJ4392989.1"/>
    <property type="molecule type" value="Genomic_DNA"/>
</dbReference>
<dbReference type="SMART" id="SM00248">
    <property type="entry name" value="ANK"/>
    <property type="match status" value="7"/>
</dbReference>
<dbReference type="Proteomes" id="UP001140453">
    <property type="component" value="Unassembled WGS sequence"/>
</dbReference>
<evidence type="ECO:0008006" key="7">
    <source>
        <dbReference type="Google" id="ProtNLM"/>
    </source>
</evidence>
<dbReference type="InterPro" id="IPR010730">
    <property type="entry name" value="HET"/>
</dbReference>
<dbReference type="InterPro" id="IPR058525">
    <property type="entry name" value="DUF8212"/>
</dbReference>
<proteinExistence type="predicted"/>
<dbReference type="InterPro" id="IPR002110">
    <property type="entry name" value="Ankyrin_rpt"/>
</dbReference>
<keyword evidence="6" id="KW-1185">Reference proteome</keyword>
<dbReference type="Pfam" id="PF12796">
    <property type="entry name" value="Ank_2"/>
    <property type="match status" value="1"/>
</dbReference>
<dbReference type="PANTHER" id="PTHR10622:SF12">
    <property type="entry name" value="HET DOMAIN-CONTAINING PROTEIN"/>
    <property type="match status" value="1"/>
</dbReference>
<reference evidence="5" key="1">
    <citation type="submission" date="2022-10" db="EMBL/GenBank/DDBJ databases">
        <title>Tapping the CABI collections for fungal endophytes: first genome assemblies for Collariella, Neodidymelliopsis, Ascochyta clinopodiicola, Didymella pomorum, Didymosphaeria variabile, Neocosmospora piperis and Neocucurbitaria cava.</title>
        <authorList>
            <person name="Hill R."/>
        </authorList>
    </citation>
    <scope>NUCLEOTIDE SEQUENCE</scope>
    <source>
        <strain evidence="5">IMI 355082</strain>
    </source>
</reference>
<sequence length="1062" mass="118466">MRLLHTNRLEVVSIRDDAIPAYAILSHTWGDDEVSLQDMQSFGSKLLSPSKCKKLCLDRPGLSKIVDAANLARSQAYHWIWIDTCCIDKTSSAELSEAINSMYRLYQDSKICYVYLQDAPSPAYQRDAREAKLSMLRKCRWAKRGWTLQELIAPNIVHFYSEDWTYQGQRGSSYFAEALSEVTGIEVGVLTGHVTAAEVSVANRMKWASERQTTRPEDIAYCLMGLFGVNMPLLYGEGAVRAFIRLQEQILKVTDDQSIFAWQLPHKEEARDMHGLLADSPSYFISDRSIYTMSIGFQSMTSVPWSMTNKGLQVQLFDCPDPDGVAERYLAILDCFLDQRYPDPQEELSPAIYLQRLWGDQYTRVHAHVCLSVGRSARESGSHHSFFVKQDPAFVLPEVGVAPHLLDRKNEFDCWGLMEVYPEGLSSVSGGDTFKLSLSQVRGIQGLFRFRKRRKGSSSSELVDVAIVLHRTVRAGLEAVCFLRPFKGEDVKQAYNTLHSEWKGSHIEKQDHIVGEFRHQIPMVVELKKAVRFGRGLYLLNLFELRPIDLQHSRSLREIPALDSNVEQSTVPETAKKVDYASNDTEEAVRERILHPLSESKSLETGIAKQARAASGDGHVEARVEDDLRPLLDPMQPSPSSRSPSFRSKLELGIRDTRSAINPAVATFCRAILDGNELEVARLLQSTDVMKINSVLSTYQNLRALHFTSLCLTNQSNVVTMLLEKGANPLAETEKGLTVLHLASIFANGGVLGPTLRSVSKHKYEAGCIPKESFSSFRSFLESTTGTRNTALHLAAVYCSAFEFEDIIHEILKTKGTLLEEWSEFELREEREMLFSLQNSRGQTVFQTAAAAGNSSVVQIICQSGSRAVTKSDSMSRTSLWYAAYGGQVDILKMVGQLCPGYSDVSDDHGLTALHVACWKGNTECVKELLKQGASVWRKTQKVGLTPIHYASLFGRSGCLEAMVESVPPTNRQATIDVVAQRGETGLFQAIHLAAANGWLDCVMLLARNGASTMERMSYSYALSQSATAVHPGRPFKGLVKVSPSTPEEMATTQWMSSYDYL</sequence>
<gene>
    <name evidence="5" type="ORF">N0V93_002193</name>
</gene>
<feature type="region of interest" description="Disordered" evidence="2">
    <location>
        <begin position="628"/>
        <end position="647"/>
    </location>
</feature>
<dbReference type="Pfam" id="PF06985">
    <property type="entry name" value="HET"/>
    <property type="match status" value="1"/>
</dbReference>
<dbReference type="PROSITE" id="PS50297">
    <property type="entry name" value="ANK_REP_REGION"/>
    <property type="match status" value="1"/>
</dbReference>
<organism evidence="5 6">
    <name type="scientific">Gnomoniopsis smithogilvyi</name>
    <dbReference type="NCBI Taxonomy" id="1191159"/>
    <lineage>
        <taxon>Eukaryota</taxon>
        <taxon>Fungi</taxon>
        <taxon>Dikarya</taxon>
        <taxon>Ascomycota</taxon>
        <taxon>Pezizomycotina</taxon>
        <taxon>Sordariomycetes</taxon>
        <taxon>Sordariomycetidae</taxon>
        <taxon>Diaporthales</taxon>
        <taxon>Gnomoniaceae</taxon>
        <taxon>Gnomoniopsis</taxon>
    </lineage>
</organism>
<evidence type="ECO:0000256" key="1">
    <source>
        <dbReference type="PROSITE-ProRule" id="PRU00023"/>
    </source>
</evidence>
<evidence type="ECO:0000313" key="5">
    <source>
        <dbReference type="EMBL" id="KAJ4392989.1"/>
    </source>
</evidence>
<dbReference type="InterPro" id="IPR036770">
    <property type="entry name" value="Ankyrin_rpt-contain_sf"/>
</dbReference>
<evidence type="ECO:0000313" key="6">
    <source>
        <dbReference type="Proteomes" id="UP001140453"/>
    </source>
</evidence>
<dbReference type="OrthoDB" id="194358at2759"/>
<dbReference type="Pfam" id="PF26640">
    <property type="entry name" value="DUF8212"/>
    <property type="match status" value="1"/>
</dbReference>
<dbReference type="PANTHER" id="PTHR10622">
    <property type="entry name" value="HET DOMAIN-CONTAINING PROTEIN"/>
    <property type="match status" value="1"/>
</dbReference>
<dbReference type="PROSITE" id="PS50088">
    <property type="entry name" value="ANK_REPEAT"/>
    <property type="match status" value="1"/>
</dbReference>
<protein>
    <recommendedName>
        <fullName evidence="7">Heterokaryon incompatibility domain-containing protein</fullName>
    </recommendedName>
</protein>
<feature type="domain" description="DUF8212" evidence="4">
    <location>
        <begin position="241"/>
        <end position="267"/>
    </location>
</feature>
<dbReference type="AlphaFoldDB" id="A0A9W8YUB6"/>
<keyword evidence="1" id="KW-0040">ANK repeat</keyword>
<accession>A0A9W8YUB6</accession>